<evidence type="ECO:0008006" key="4">
    <source>
        <dbReference type="Google" id="ProtNLM"/>
    </source>
</evidence>
<dbReference type="SUPFAM" id="SSF82657">
    <property type="entry name" value="BolA-like"/>
    <property type="match status" value="1"/>
</dbReference>
<proteinExistence type="inferred from homology"/>
<dbReference type="GO" id="GO:0005829">
    <property type="term" value="C:cytosol"/>
    <property type="evidence" value="ECO:0007669"/>
    <property type="project" value="TreeGrafter"/>
</dbReference>
<dbReference type="PANTHER" id="PTHR12735">
    <property type="entry name" value="BOLA-LIKE PROTEIN-RELATED"/>
    <property type="match status" value="1"/>
</dbReference>
<evidence type="ECO:0000256" key="1">
    <source>
        <dbReference type="RuleBase" id="RU003860"/>
    </source>
</evidence>
<dbReference type="GO" id="GO:0051537">
    <property type="term" value="F:2 iron, 2 sulfur cluster binding"/>
    <property type="evidence" value="ECO:0007669"/>
    <property type="project" value="InterPro"/>
</dbReference>
<dbReference type="Gene3D" id="3.10.20.90">
    <property type="entry name" value="Phosphatidylinositol 3-kinase Catalytic Subunit, Chain A, domain 1"/>
    <property type="match status" value="1"/>
</dbReference>
<dbReference type="GO" id="GO:0005634">
    <property type="term" value="C:nucleus"/>
    <property type="evidence" value="ECO:0007669"/>
    <property type="project" value="TreeGrafter"/>
</dbReference>
<name>A0A7R9M0J7_9ACAR</name>
<comment type="similarity">
    <text evidence="1">Belongs to the BolA/IbaG family.</text>
</comment>
<dbReference type="PIRSF" id="PIRSF003113">
    <property type="entry name" value="BolA"/>
    <property type="match status" value="1"/>
</dbReference>
<dbReference type="AlphaFoldDB" id="A0A7R9M0J7"/>
<gene>
    <name evidence="2" type="ORF">ONB1V03_LOCUS8231</name>
</gene>
<sequence length="88" mass="10080">MSSYTVQYITDKLKQELQTTHLEVEDMSDGCGAKFNALIVSDKFEGIPLLGRHRMVNQILATELQTIHAFTMKTITSKQYQDLRDKKS</sequence>
<dbReference type="EMBL" id="OC919412">
    <property type="protein sequence ID" value="CAD7651292.1"/>
    <property type="molecule type" value="Genomic_DNA"/>
</dbReference>
<reference evidence="2" key="1">
    <citation type="submission" date="2020-11" db="EMBL/GenBank/DDBJ databases">
        <authorList>
            <person name="Tran Van P."/>
        </authorList>
    </citation>
    <scope>NUCLEOTIDE SEQUENCE</scope>
</reference>
<evidence type="ECO:0000313" key="3">
    <source>
        <dbReference type="Proteomes" id="UP000728032"/>
    </source>
</evidence>
<dbReference type="InterPro" id="IPR045115">
    <property type="entry name" value="BOL2"/>
</dbReference>
<organism evidence="2">
    <name type="scientific">Oppiella nova</name>
    <dbReference type="NCBI Taxonomy" id="334625"/>
    <lineage>
        <taxon>Eukaryota</taxon>
        <taxon>Metazoa</taxon>
        <taxon>Ecdysozoa</taxon>
        <taxon>Arthropoda</taxon>
        <taxon>Chelicerata</taxon>
        <taxon>Arachnida</taxon>
        <taxon>Acari</taxon>
        <taxon>Acariformes</taxon>
        <taxon>Sarcoptiformes</taxon>
        <taxon>Oribatida</taxon>
        <taxon>Brachypylina</taxon>
        <taxon>Oppioidea</taxon>
        <taxon>Oppiidae</taxon>
        <taxon>Oppiella</taxon>
    </lineage>
</organism>
<keyword evidence="3" id="KW-1185">Reference proteome</keyword>
<evidence type="ECO:0000313" key="2">
    <source>
        <dbReference type="EMBL" id="CAD7651292.1"/>
    </source>
</evidence>
<dbReference type="GO" id="GO:0006879">
    <property type="term" value="P:intracellular iron ion homeostasis"/>
    <property type="evidence" value="ECO:0007669"/>
    <property type="project" value="InterPro"/>
</dbReference>
<dbReference type="OrthoDB" id="4983at2759"/>
<dbReference type="Pfam" id="PF01722">
    <property type="entry name" value="BolA"/>
    <property type="match status" value="1"/>
</dbReference>
<protein>
    <recommendedName>
        <fullName evidence="4">BolA-like protein 2</fullName>
    </recommendedName>
</protein>
<dbReference type="PANTHER" id="PTHR12735:SF27">
    <property type="entry name" value="BOLA-LIKE PROTEIN 2"/>
    <property type="match status" value="1"/>
</dbReference>
<dbReference type="GO" id="GO:0051604">
    <property type="term" value="P:protein maturation"/>
    <property type="evidence" value="ECO:0007669"/>
    <property type="project" value="InterPro"/>
</dbReference>
<accession>A0A7R9M0J7</accession>
<dbReference type="InterPro" id="IPR036065">
    <property type="entry name" value="BolA-like_sf"/>
</dbReference>
<dbReference type="InterPro" id="IPR002634">
    <property type="entry name" value="BolA"/>
</dbReference>
<dbReference type="EMBL" id="CAJPVJ010004587">
    <property type="protein sequence ID" value="CAG2168747.1"/>
    <property type="molecule type" value="Genomic_DNA"/>
</dbReference>
<dbReference type="Proteomes" id="UP000728032">
    <property type="component" value="Unassembled WGS sequence"/>
</dbReference>